<keyword evidence="4 10" id="KW-1133">Transmembrane helix</keyword>
<evidence type="ECO:0000256" key="7">
    <source>
        <dbReference type="ARBA" id="ARBA00023170"/>
    </source>
</evidence>
<dbReference type="PRINTS" id="PR00237">
    <property type="entry name" value="GPCRRHODOPSN"/>
</dbReference>
<feature type="transmembrane region" description="Helical" evidence="10">
    <location>
        <begin position="174"/>
        <end position="199"/>
    </location>
</feature>
<feature type="transmembrane region" description="Helical" evidence="10">
    <location>
        <begin position="261"/>
        <end position="280"/>
    </location>
</feature>
<evidence type="ECO:0000256" key="8">
    <source>
        <dbReference type="ARBA" id="ARBA00023224"/>
    </source>
</evidence>
<dbReference type="OrthoDB" id="5968659at2759"/>
<evidence type="ECO:0000256" key="3">
    <source>
        <dbReference type="ARBA" id="ARBA00022692"/>
    </source>
</evidence>
<evidence type="ECO:0000256" key="2">
    <source>
        <dbReference type="ARBA" id="ARBA00022475"/>
    </source>
</evidence>
<evidence type="ECO:0000256" key="6">
    <source>
        <dbReference type="ARBA" id="ARBA00023136"/>
    </source>
</evidence>
<evidence type="ECO:0000259" key="11">
    <source>
        <dbReference type="PROSITE" id="PS50262"/>
    </source>
</evidence>
<dbReference type="PANTHER" id="PTHR24249:SF372">
    <property type="entry name" value="G-PROTEIN COUPLED RECEPTORS FAMILY 1 PROFILE DOMAIN-CONTAINING PROTEIN"/>
    <property type="match status" value="1"/>
</dbReference>
<feature type="domain" description="G-protein coupled receptors family 1 profile" evidence="11">
    <location>
        <begin position="47"/>
        <end position="280"/>
    </location>
</feature>
<keyword evidence="7 9" id="KW-0675">Receptor</keyword>
<keyword evidence="6 10" id="KW-0472">Membrane</keyword>
<feature type="transmembrane region" description="Helical" evidence="10">
    <location>
        <begin position="147"/>
        <end position="168"/>
    </location>
</feature>
<dbReference type="InterPro" id="IPR000276">
    <property type="entry name" value="GPCR_Rhodpsn"/>
</dbReference>
<evidence type="ECO:0000313" key="12">
    <source>
        <dbReference type="EnsemblMetazoa" id="XP_020909575.1"/>
    </source>
</evidence>
<dbReference type="PANTHER" id="PTHR24249">
    <property type="entry name" value="HISTAMINE RECEPTOR-RELATED G-PROTEIN COUPLED RECEPTOR"/>
    <property type="match status" value="1"/>
</dbReference>
<evidence type="ECO:0000256" key="5">
    <source>
        <dbReference type="ARBA" id="ARBA00023040"/>
    </source>
</evidence>
<keyword evidence="13" id="KW-1185">Reference proteome</keyword>
<proteinExistence type="inferred from homology"/>
<dbReference type="AlphaFoldDB" id="A0A913XTN4"/>
<dbReference type="SUPFAM" id="SSF81321">
    <property type="entry name" value="Family A G protein-coupled receptor-like"/>
    <property type="match status" value="1"/>
</dbReference>
<dbReference type="SMART" id="SM01381">
    <property type="entry name" value="7TM_GPCR_Srsx"/>
    <property type="match status" value="1"/>
</dbReference>
<feature type="transmembrane region" description="Helical" evidence="10">
    <location>
        <begin position="224"/>
        <end position="249"/>
    </location>
</feature>
<evidence type="ECO:0000256" key="10">
    <source>
        <dbReference type="SAM" id="Phobius"/>
    </source>
</evidence>
<keyword evidence="8 9" id="KW-0807">Transducer</keyword>
<dbReference type="GeneID" id="110247486"/>
<evidence type="ECO:0000256" key="4">
    <source>
        <dbReference type="ARBA" id="ARBA00022989"/>
    </source>
</evidence>
<keyword evidence="2" id="KW-1003">Cell membrane</keyword>
<dbReference type="CDD" id="cd00637">
    <property type="entry name" value="7tm_classA_rhodopsin-like"/>
    <property type="match status" value="1"/>
</dbReference>
<dbReference type="OMA" id="WPMEWIV"/>
<feature type="transmembrane region" description="Helical" evidence="10">
    <location>
        <begin position="67"/>
        <end position="89"/>
    </location>
</feature>
<name>A0A913XTN4_EXADI</name>
<dbReference type="KEGG" id="epa:110247486"/>
<feature type="transmembrane region" description="Helical" evidence="10">
    <location>
        <begin position="28"/>
        <end position="55"/>
    </location>
</feature>
<dbReference type="Gene3D" id="1.20.1070.10">
    <property type="entry name" value="Rhodopsin 7-helix transmembrane proteins"/>
    <property type="match status" value="1"/>
</dbReference>
<evidence type="ECO:0000256" key="9">
    <source>
        <dbReference type="RuleBase" id="RU000688"/>
    </source>
</evidence>
<keyword evidence="5 9" id="KW-0297">G-protein coupled receptor</keyword>
<protein>
    <recommendedName>
        <fullName evidence="11">G-protein coupled receptors family 1 profile domain-containing protein</fullName>
    </recommendedName>
</protein>
<dbReference type="Proteomes" id="UP000887567">
    <property type="component" value="Unplaced"/>
</dbReference>
<evidence type="ECO:0000256" key="1">
    <source>
        <dbReference type="ARBA" id="ARBA00004651"/>
    </source>
</evidence>
<dbReference type="InterPro" id="IPR050569">
    <property type="entry name" value="TAAR"/>
</dbReference>
<feature type="transmembrane region" description="Helical" evidence="10">
    <location>
        <begin position="101"/>
        <end position="126"/>
    </location>
</feature>
<evidence type="ECO:0000313" key="13">
    <source>
        <dbReference type="Proteomes" id="UP000887567"/>
    </source>
</evidence>
<dbReference type="EnsemblMetazoa" id="XM_021053916.1">
    <property type="protein sequence ID" value="XP_020909575.1"/>
    <property type="gene ID" value="LOC110247486"/>
</dbReference>
<comment type="subcellular location">
    <subcellularLocation>
        <location evidence="1">Cell membrane</location>
        <topology evidence="1">Multi-pass membrane protein</topology>
    </subcellularLocation>
</comment>
<organism evidence="12 13">
    <name type="scientific">Exaiptasia diaphana</name>
    <name type="common">Tropical sea anemone</name>
    <name type="synonym">Aiptasia pulchella</name>
    <dbReference type="NCBI Taxonomy" id="2652724"/>
    <lineage>
        <taxon>Eukaryota</taxon>
        <taxon>Metazoa</taxon>
        <taxon>Cnidaria</taxon>
        <taxon>Anthozoa</taxon>
        <taxon>Hexacorallia</taxon>
        <taxon>Actiniaria</taxon>
        <taxon>Aiptasiidae</taxon>
        <taxon>Exaiptasia</taxon>
    </lineage>
</organism>
<dbReference type="RefSeq" id="XP_020909575.1">
    <property type="nucleotide sequence ID" value="XM_021053916.1"/>
</dbReference>
<dbReference type="GO" id="GO:0005886">
    <property type="term" value="C:plasma membrane"/>
    <property type="evidence" value="ECO:0007669"/>
    <property type="project" value="UniProtKB-SubCell"/>
</dbReference>
<dbReference type="PROSITE" id="PS50262">
    <property type="entry name" value="G_PROTEIN_RECEP_F1_2"/>
    <property type="match status" value="1"/>
</dbReference>
<reference evidence="12" key="1">
    <citation type="submission" date="2022-11" db="UniProtKB">
        <authorList>
            <consortium name="EnsemblMetazoa"/>
        </authorList>
    </citation>
    <scope>IDENTIFICATION</scope>
</reference>
<dbReference type="InterPro" id="IPR017452">
    <property type="entry name" value="GPCR_Rhodpsn_7TM"/>
</dbReference>
<accession>A0A913XTN4</accession>
<dbReference type="PROSITE" id="PS00237">
    <property type="entry name" value="G_PROTEIN_RECEP_F1_1"/>
    <property type="match status" value="1"/>
</dbReference>
<comment type="similarity">
    <text evidence="9">Belongs to the G-protein coupled receptor 1 family.</text>
</comment>
<keyword evidence="3 9" id="KW-0812">Transmembrane</keyword>
<dbReference type="Pfam" id="PF00001">
    <property type="entry name" value="7tm_1"/>
    <property type="match status" value="2"/>
</dbReference>
<sequence length="313" mass="34985">MNYTKVDCMYKGSNFQDNVNFQSQSFQILSFLICVLGGVTSPITVAGNGLVVVALLRKQSLRTPTNILICSLALSDWLTGVCFIPSFIVYVSSLEHFNSCYFIGILFAFGWLGCGASFLGMVGVSFERYLALFLHLKYDSFMTVLRATSLNAISWSIPILVASLYLAGYFAISLIISITLLIPGLVVVAVIYLKIFLLVKKHRKQIQAQEISGNSPQAEKQRKLAVTIGMIVGVSFLCYLPIFIASLVAFMVNFTPLAKELLGFCSFLFTFSSFCNPFIYCHRNQEIRKAVLSCLSDLKRWFRSTIRLVCYIN</sequence>
<dbReference type="GO" id="GO:0004930">
    <property type="term" value="F:G protein-coupled receptor activity"/>
    <property type="evidence" value="ECO:0007669"/>
    <property type="project" value="UniProtKB-KW"/>
</dbReference>